<reference evidence="2" key="1">
    <citation type="submission" date="2016-05" db="EMBL/GenBank/DDBJ databases">
        <authorList>
            <person name="Lavstsen T."/>
            <person name="Jespersen J.S."/>
        </authorList>
    </citation>
    <scope>NUCLEOTIDE SEQUENCE</scope>
    <source>
        <tissue evidence="2">Brain</tissue>
    </source>
</reference>
<feature type="non-terminal residue" evidence="2">
    <location>
        <position position="1"/>
    </location>
</feature>
<evidence type="ECO:0000256" key="1">
    <source>
        <dbReference type="SAM" id="MobiDB-lite"/>
    </source>
</evidence>
<name>A0A1A8I188_NOTKU</name>
<feature type="region of interest" description="Disordered" evidence="1">
    <location>
        <begin position="50"/>
        <end position="94"/>
    </location>
</feature>
<gene>
    <name evidence="2" type="primary">Nfu_g_1_003737</name>
</gene>
<evidence type="ECO:0000313" key="2">
    <source>
        <dbReference type="EMBL" id="SBQ90581.1"/>
    </source>
</evidence>
<proteinExistence type="predicted"/>
<feature type="non-terminal residue" evidence="2">
    <location>
        <position position="210"/>
    </location>
</feature>
<organism evidence="2">
    <name type="scientific">Nothobranchius kuhntae</name>
    <name type="common">Beira killifish</name>
    <dbReference type="NCBI Taxonomy" id="321403"/>
    <lineage>
        <taxon>Eukaryota</taxon>
        <taxon>Metazoa</taxon>
        <taxon>Chordata</taxon>
        <taxon>Craniata</taxon>
        <taxon>Vertebrata</taxon>
        <taxon>Euteleostomi</taxon>
        <taxon>Actinopterygii</taxon>
        <taxon>Neopterygii</taxon>
        <taxon>Teleostei</taxon>
        <taxon>Neoteleostei</taxon>
        <taxon>Acanthomorphata</taxon>
        <taxon>Ovalentaria</taxon>
        <taxon>Atherinomorphae</taxon>
        <taxon>Cyprinodontiformes</taxon>
        <taxon>Nothobranchiidae</taxon>
        <taxon>Nothobranchius</taxon>
    </lineage>
</organism>
<sequence>PVLTHVAGTQSAPPCPLAVRHKVDLLEQPVCVLPPWLQRRPLARWLLRTPPVSPQPPGPAPLLGHATPSSAQGPNKTQRHQHQNCTTHMGEERATHNPPHLVACPHPGTVLQVPICIPGWSGVRVLARDVTVQGASLTLRPHACLWGLLLSWTLSSVPFIPRLESIAPVGVPHLFPFVLISVSGRHHKGKNRSKHKISISTVKHKSCNLN</sequence>
<accession>A0A1A8I188</accession>
<protein>
    <submittedName>
        <fullName evidence="2">Uncharacterized protein</fullName>
    </submittedName>
</protein>
<dbReference type="EMBL" id="HAED01004551">
    <property type="protein sequence ID" value="SBQ90581.1"/>
    <property type="molecule type" value="Transcribed_RNA"/>
</dbReference>
<dbReference type="AlphaFoldDB" id="A0A1A8I188"/>
<feature type="compositionally biased region" description="Pro residues" evidence="1">
    <location>
        <begin position="51"/>
        <end position="60"/>
    </location>
</feature>
<reference evidence="2" key="2">
    <citation type="submission" date="2016-06" db="EMBL/GenBank/DDBJ databases">
        <title>The genome of a short-lived fish provides insights into sex chromosome evolution and the genetic control of aging.</title>
        <authorList>
            <person name="Reichwald K."/>
            <person name="Felder M."/>
            <person name="Petzold A."/>
            <person name="Koch P."/>
            <person name="Groth M."/>
            <person name="Platzer M."/>
        </authorList>
    </citation>
    <scope>NUCLEOTIDE SEQUENCE</scope>
    <source>
        <tissue evidence="2">Brain</tissue>
    </source>
</reference>